<dbReference type="AlphaFoldDB" id="A0A9D1FUM8"/>
<reference evidence="2" key="2">
    <citation type="journal article" date="2021" name="PeerJ">
        <title>Extensive microbial diversity within the chicken gut microbiome revealed by metagenomics and culture.</title>
        <authorList>
            <person name="Gilroy R."/>
            <person name="Ravi A."/>
            <person name="Getino M."/>
            <person name="Pursley I."/>
            <person name="Horton D.L."/>
            <person name="Alikhan N.F."/>
            <person name="Baker D."/>
            <person name="Gharbi K."/>
            <person name="Hall N."/>
            <person name="Watson M."/>
            <person name="Adriaenssens E.M."/>
            <person name="Foster-Nyarko E."/>
            <person name="Jarju S."/>
            <person name="Secka A."/>
            <person name="Antonio M."/>
            <person name="Oren A."/>
            <person name="Chaudhuri R.R."/>
            <person name="La Ragione R."/>
            <person name="Hildebrand F."/>
            <person name="Pallen M.J."/>
        </authorList>
    </citation>
    <scope>NUCLEOTIDE SEQUENCE</scope>
    <source>
        <strain evidence="2">CHK152-2994</strain>
    </source>
</reference>
<protein>
    <submittedName>
        <fullName evidence="2">Uncharacterized protein</fullName>
    </submittedName>
</protein>
<feature type="transmembrane region" description="Helical" evidence="1">
    <location>
        <begin position="59"/>
        <end position="77"/>
    </location>
</feature>
<evidence type="ECO:0000313" key="3">
    <source>
        <dbReference type="Proteomes" id="UP000824139"/>
    </source>
</evidence>
<keyword evidence="1" id="KW-0812">Transmembrane</keyword>
<sequence length="209" mass="23674">MLDKVANILLNPKFVNFANNTKYTVSTESIFKATGRPAAIMMDKNVDEDTRKYAATKEGLYQMLCLGIYLTMIPFIFQRYGFKIAQRILKGDKELPAFKDAQEYLNYAKLAKMNLEERKNSKLLSKISDTLKADKDDKLTLKEHLLKEEKPPEFPAAKGAIELSNLTGTVIGLAWIASELSNHILHPLMRGLGFEEKKKQNCSKINIKA</sequence>
<dbReference type="Proteomes" id="UP000824139">
    <property type="component" value="Unassembled WGS sequence"/>
</dbReference>
<evidence type="ECO:0000256" key="1">
    <source>
        <dbReference type="SAM" id="Phobius"/>
    </source>
</evidence>
<dbReference type="EMBL" id="DVJO01000031">
    <property type="protein sequence ID" value="HIS82243.1"/>
    <property type="molecule type" value="Genomic_DNA"/>
</dbReference>
<gene>
    <name evidence="2" type="ORF">IAD41_01380</name>
</gene>
<keyword evidence="1" id="KW-1133">Transmembrane helix</keyword>
<evidence type="ECO:0000313" key="2">
    <source>
        <dbReference type="EMBL" id="HIS82243.1"/>
    </source>
</evidence>
<keyword evidence="1" id="KW-0472">Membrane</keyword>
<proteinExistence type="predicted"/>
<reference evidence="2" key="1">
    <citation type="submission" date="2020-10" db="EMBL/GenBank/DDBJ databases">
        <authorList>
            <person name="Gilroy R."/>
        </authorList>
    </citation>
    <scope>NUCLEOTIDE SEQUENCE</scope>
    <source>
        <strain evidence="2">CHK152-2994</strain>
    </source>
</reference>
<organism evidence="2 3">
    <name type="scientific">Candidatus Scatenecus faecavium</name>
    <dbReference type="NCBI Taxonomy" id="2840915"/>
    <lineage>
        <taxon>Bacteria</taxon>
        <taxon>Candidatus Scatenecus</taxon>
    </lineage>
</organism>
<comment type="caution">
    <text evidence="2">The sequence shown here is derived from an EMBL/GenBank/DDBJ whole genome shotgun (WGS) entry which is preliminary data.</text>
</comment>
<accession>A0A9D1FUM8</accession>
<name>A0A9D1FUM8_9BACT</name>